<dbReference type="EMBL" id="OOIL02004884">
    <property type="protein sequence ID" value="VFQ93367.1"/>
    <property type="molecule type" value="Genomic_DNA"/>
</dbReference>
<organism evidence="1 2">
    <name type="scientific">Cuscuta campestris</name>
    <dbReference type="NCBI Taxonomy" id="132261"/>
    <lineage>
        <taxon>Eukaryota</taxon>
        <taxon>Viridiplantae</taxon>
        <taxon>Streptophyta</taxon>
        <taxon>Embryophyta</taxon>
        <taxon>Tracheophyta</taxon>
        <taxon>Spermatophyta</taxon>
        <taxon>Magnoliopsida</taxon>
        <taxon>eudicotyledons</taxon>
        <taxon>Gunneridae</taxon>
        <taxon>Pentapetalae</taxon>
        <taxon>asterids</taxon>
        <taxon>lamiids</taxon>
        <taxon>Solanales</taxon>
        <taxon>Convolvulaceae</taxon>
        <taxon>Cuscuteae</taxon>
        <taxon>Cuscuta</taxon>
        <taxon>Cuscuta subgen. Grammica</taxon>
        <taxon>Cuscuta sect. Cleistogrammica</taxon>
    </lineage>
</organism>
<dbReference type="AlphaFoldDB" id="A0A484MY29"/>
<name>A0A484MY29_9ASTE</name>
<evidence type="ECO:0000313" key="2">
    <source>
        <dbReference type="Proteomes" id="UP000595140"/>
    </source>
</evidence>
<keyword evidence="2" id="KW-1185">Reference proteome</keyword>
<accession>A0A484MY29</accession>
<evidence type="ECO:0000313" key="1">
    <source>
        <dbReference type="EMBL" id="VFQ93367.1"/>
    </source>
</evidence>
<sequence>MEFIPVIFHDVPSYCTKCCMLGHECNSSGRNRNIMATGKIPGCGNGPKRGCSSSMTANGGQGPRDSTWRTPNKYSIDVQCDKPSLFTRCSWLRANKDVNQHSPIHLASGPQMEDNIPEGPSHTKRVMEKLSPSMNVCTGSKDDLCLNLNNLDSEGFVQEWFCLREANLETMKEACMQSENDGQEVMDTSILGPLEVMTPKANSSSMILSRTGKVKTPSLKLLVQTRGMKAALDPQQKGGQ</sequence>
<dbReference type="Proteomes" id="UP000595140">
    <property type="component" value="Unassembled WGS sequence"/>
</dbReference>
<reference evidence="1 2" key="1">
    <citation type="submission" date="2018-04" db="EMBL/GenBank/DDBJ databases">
        <authorList>
            <person name="Vogel A."/>
        </authorList>
    </citation>
    <scope>NUCLEOTIDE SEQUENCE [LARGE SCALE GENOMIC DNA]</scope>
</reference>
<proteinExistence type="predicted"/>
<protein>
    <submittedName>
        <fullName evidence="1">Uncharacterized protein</fullName>
    </submittedName>
</protein>
<gene>
    <name evidence="1" type="ORF">CCAM_LOCUS35143</name>
</gene>